<sequence length="299" mass="32954">MSLLENLKNWFGFGSPGSRPTATLTTESPLPDKPVAAHPVPAPAGPPPAAQRREQLIRFIVSKLRIYQNEPDTVPVGIRLGILSSDPEEQALYKVALWASQPGKFQQELSRQLADNYITLPKNWLFDYTFFADELPASTYRDGNISLFIVDSSKPDDTPVLGKLITLVGQTRQPEYLLDPTRQTSFCIGRGQTTQTNSGRVRTNDIVIVNDDDPDFDAQRGKGNGAVSRAHASIRYDSVQRRYALLVDPGGLPASGNKTKIIHPDDTIERADIATLVYPLQSGDQIELGGEVLLLFELQ</sequence>
<dbReference type="Gene3D" id="2.60.200.20">
    <property type="match status" value="1"/>
</dbReference>
<dbReference type="AlphaFoldDB" id="A0A4Q2UK26"/>
<organism evidence="2 3">
    <name type="scientific">Spirosoma sordidisoli</name>
    <dbReference type="NCBI Taxonomy" id="2502893"/>
    <lineage>
        <taxon>Bacteria</taxon>
        <taxon>Pseudomonadati</taxon>
        <taxon>Bacteroidota</taxon>
        <taxon>Cytophagia</taxon>
        <taxon>Cytophagales</taxon>
        <taxon>Cytophagaceae</taxon>
        <taxon>Spirosoma</taxon>
    </lineage>
</organism>
<feature type="region of interest" description="Disordered" evidence="1">
    <location>
        <begin position="15"/>
        <end position="49"/>
    </location>
</feature>
<gene>
    <name evidence="2" type="ORF">EQG79_14795</name>
</gene>
<evidence type="ECO:0000256" key="1">
    <source>
        <dbReference type="SAM" id="MobiDB-lite"/>
    </source>
</evidence>
<evidence type="ECO:0000313" key="2">
    <source>
        <dbReference type="EMBL" id="RYC69857.1"/>
    </source>
</evidence>
<dbReference type="RefSeq" id="WP_129602214.1">
    <property type="nucleotide sequence ID" value="NZ_SBLB01000003.1"/>
</dbReference>
<comment type="caution">
    <text evidence="2">The sequence shown here is derived from an EMBL/GenBank/DDBJ whole genome shotgun (WGS) entry which is preliminary data.</text>
</comment>
<dbReference type="Proteomes" id="UP000290407">
    <property type="component" value="Unassembled WGS sequence"/>
</dbReference>
<dbReference type="EMBL" id="SBLB01000003">
    <property type="protein sequence ID" value="RYC69857.1"/>
    <property type="molecule type" value="Genomic_DNA"/>
</dbReference>
<reference evidence="2 3" key="1">
    <citation type="submission" date="2019-01" db="EMBL/GenBank/DDBJ databases">
        <title>Spirosoma flava sp. nov., a propanil-degrading bacterium isolated from herbicide-contaminated soil.</title>
        <authorList>
            <person name="Zhang L."/>
            <person name="Jiang J.-D."/>
        </authorList>
    </citation>
    <scope>NUCLEOTIDE SEQUENCE [LARGE SCALE GENOMIC DNA]</scope>
    <source>
        <strain evidence="2 3">TY50</strain>
    </source>
</reference>
<feature type="compositionally biased region" description="Pro residues" evidence="1">
    <location>
        <begin position="40"/>
        <end position="49"/>
    </location>
</feature>
<dbReference type="SUPFAM" id="SSF49879">
    <property type="entry name" value="SMAD/FHA domain"/>
    <property type="match status" value="1"/>
</dbReference>
<dbReference type="InterPro" id="IPR008984">
    <property type="entry name" value="SMAD_FHA_dom_sf"/>
</dbReference>
<protein>
    <submittedName>
        <fullName evidence="2">FHA domain-containing protein</fullName>
    </submittedName>
</protein>
<accession>A0A4Q2UK26</accession>
<keyword evidence="3" id="KW-1185">Reference proteome</keyword>
<proteinExistence type="predicted"/>
<feature type="compositionally biased region" description="Polar residues" evidence="1">
    <location>
        <begin position="18"/>
        <end position="28"/>
    </location>
</feature>
<name>A0A4Q2UK26_9BACT</name>
<evidence type="ECO:0000313" key="3">
    <source>
        <dbReference type="Proteomes" id="UP000290407"/>
    </source>
</evidence>